<dbReference type="Pfam" id="PF04545">
    <property type="entry name" value="Sigma70_r4"/>
    <property type="match status" value="1"/>
</dbReference>
<dbReference type="InterPro" id="IPR036388">
    <property type="entry name" value="WH-like_DNA-bd_sf"/>
</dbReference>
<feature type="domain" description="RNA polymerase sigma-70 region 4" evidence="1">
    <location>
        <begin position="11"/>
        <end position="48"/>
    </location>
</feature>
<sequence>MRDPYAKLRKTERNRMLVQFVEEHPNLTLEEIGRVFNISKQRVSELLKIERLKNEKAAEPVKTQQP</sequence>
<dbReference type="InterPro" id="IPR013324">
    <property type="entry name" value="RNA_pol_sigma_r3/r4-like"/>
</dbReference>
<gene>
    <name evidence="2" type="ORF">S12H4_05049</name>
</gene>
<accession>X1R464</accession>
<reference evidence="2" key="1">
    <citation type="journal article" date="2014" name="Front. Microbiol.">
        <title>High frequency of phylogenetically diverse reductive dehalogenase-homologous genes in deep subseafloor sedimentary metagenomes.</title>
        <authorList>
            <person name="Kawai M."/>
            <person name="Futagami T."/>
            <person name="Toyoda A."/>
            <person name="Takaki Y."/>
            <person name="Nishi S."/>
            <person name="Hori S."/>
            <person name="Arai W."/>
            <person name="Tsubouchi T."/>
            <person name="Morono Y."/>
            <person name="Uchiyama I."/>
            <person name="Ito T."/>
            <person name="Fujiyama A."/>
            <person name="Inagaki F."/>
            <person name="Takami H."/>
        </authorList>
    </citation>
    <scope>NUCLEOTIDE SEQUENCE</scope>
    <source>
        <strain evidence="2">Expedition CK06-06</strain>
    </source>
</reference>
<dbReference type="InterPro" id="IPR007630">
    <property type="entry name" value="RNA_pol_sigma70_r4"/>
</dbReference>
<organism evidence="2">
    <name type="scientific">marine sediment metagenome</name>
    <dbReference type="NCBI Taxonomy" id="412755"/>
    <lineage>
        <taxon>unclassified sequences</taxon>
        <taxon>metagenomes</taxon>
        <taxon>ecological metagenomes</taxon>
    </lineage>
</organism>
<dbReference type="Gene3D" id="1.10.10.10">
    <property type="entry name" value="Winged helix-like DNA-binding domain superfamily/Winged helix DNA-binding domain"/>
    <property type="match status" value="1"/>
</dbReference>
<dbReference type="EMBL" id="BARW01001631">
    <property type="protein sequence ID" value="GAI61871.1"/>
    <property type="molecule type" value="Genomic_DNA"/>
</dbReference>
<dbReference type="GO" id="GO:0006352">
    <property type="term" value="P:DNA-templated transcription initiation"/>
    <property type="evidence" value="ECO:0007669"/>
    <property type="project" value="InterPro"/>
</dbReference>
<dbReference type="AlphaFoldDB" id="X1R464"/>
<name>X1R464_9ZZZZ</name>
<protein>
    <recommendedName>
        <fullName evidence="1">RNA polymerase sigma-70 region 4 domain-containing protein</fullName>
    </recommendedName>
</protein>
<dbReference type="GO" id="GO:0003700">
    <property type="term" value="F:DNA-binding transcription factor activity"/>
    <property type="evidence" value="ECO:0007669"/>
    <property type="project" value="InterPro"/>
</dbReference>
<comment type="caution">
    <text evidence="2">The sequence shown here is derived from an EMBL/GenBank/DDBJ whole genome shotgun (WGS) entry which is preliminary data.</text>
</comment>
<evidence type="ECO:0000313" key="2">
    <source>
        <dbReference type="EMBL" id="GAI61871.1"/>
    </source>
</evidence>
<proteinExistence type="predicted"/>
<evidence type="ECO:0000259" key="1">
    <source>
        <dbReference type="Pfam" id="PF04545"/>
    </source>
</evidence>
<dbReference type="SUPFAM" id="SSF88659">
    <property type="entry name" value="Sigma3 and sigma4 domains of RNA polymerase sigma factors"/>
    <property type="match status" value="1"/>
</dbReference>